<dbReference type="EMBL" id="LXQE01000184">
    <property type="protein sequence ID" value="RCJ30654.1"/>
    <property type="molecule type" value="Genomic_DNA"/>
</dbReference>
<keyword evidence="2" id="KW-0547">Nucleotide-binding</keyword>
<proteinExistence type="predicted"/>
<protein>
    <submittedName>
        <fullName evidence="5">ABC transporter</fullName>
    </submittedName>
</protein>
<dbReference type="PANTHER" id="PTHR24220:SF376">
    <property type="entry name" value="ABC TRANSPORTER"/>
    <property type="match status" value="1"/>
</dbReference>
<accession>A0A367R560</accession>
<dbReference type="PROSITE" id="PS50893">
    <property type="entry name" value="ABC_TRANSPORTER_2"/>
    <property type="match status" value="1"/>
</dbReference>
<dbReference type="GO" id="GO:0005886">
    <property type="term" value="C:plasma membrane"/>
    <property type="evidence" value="ECO:0007669"/>
    <property type="project" value="TreeGrafter"/>
</dbReference>
<dbReference type="PANTHER" id="PTHR24220">
    <property type="entry name" value="IMPORT ATP-BINDING PROTEIN"/>
    <property type="match status" value="1"/>
</dbReference>
<evidence type="ECO:0000256" key="2">
    <source>
        <dbReference type="ARBA" id="ARBA00022741"/>
    </source>
</evidence>
<dbReference type="InterPro" id="IPR027417">
    <property type="entry name" value="P-loop_NTPase"/>
</dbReference>
<dbReference type="InterPro" id="IPR014324">
    <property type="entry name" value="ABC_heterocyst_DevA"/>
</dbReference>
<dbReference type="SMART" id="SM00382">
    <property type="entry name" value="AAA"/>
    <property type="match status" value="1"/>
</dbReference>
<dbReference type="InterPro" id="IPR003593">
    <property type="entry name" value="AAA+_ATPase"/>
</dbReference>
<evidence type="ECO:0000256" key="3">
    <source>
        <dbReference type="ARBA" id="ARBA00022840"/>
    </source>
</evidence>
<comment type="caution">
    <text evidence="5">The sequence shown here is derived from an EMBL/GenBank/DDBJ whole genome shotgun (WGS) entry which is preliminary data.</text>
</comment>
<gene>
    <name evidence="5" type="ORF">A6769_32950</name>
</gene>
<dbReference type="GO" id="GO:0022857">
    <property type="term" value="F:transmembrane transporter activity"/>
    <property type="evidence" value="ECO:0007669"/>
    <property type="project" value="TreeGrafter"/>
</dbReference>
<dbReference type="InterPro" id="IPR003439">
    <property type="entry name" value="ABC_transporter-like_ATP-bd"/>
</dbReference>
<name>A0A367R560_NOSPU</name>
<dbReference type="CDD" id="cd03255">
    <property type="entry name" value="ABC_MJ0796_LolCDE_FtsE"/>
    <property type="match status" value="1"/>
</dbReference>
<evidence type="ECO:0000256" key="1">
    <source>
        <dbReference type="ARBA" id="ARBA00022448"/>
    </source>
</evidence>
<evidence type="ECO:0000313" key="6">
    <source>
        <dbReference type="Proteomes" id="UP000252085"/>
    </source>
</evidence>
<dbReference type="Proteomes" id="UP000252085">
    <property type="component" value="Unassembled WGS sequence"/>
</dbReference>
<dbReference type="NCBIfam" id="TIGR02982">
    <property type="entry name" value="heterocyst_DevA"/>
    <property type="match status" value="1"/>
</dbReference>
<dbReference type="Pfam" id="PF00005">
    <property type="entry name" value="ABC_tran"/>
    <property type="match status" value="1"/>
</dbReference>
<dbReference type="AlphaFoldDB" id="A0A367R560"/>
<dbReference type="InterPro" id="IPR017911">
    <property type="entry name" value="MacB-like_ATP-bd"/>
</dbReference>
<dbReference type="FunFam" id="3.40.50.300:FF:000032">
    <property type="entry name" value="Export ABC transporter ATP-binding protein"/>
    <property type="match status" value="1"/>
</dbReference>
<dbReference type="InterPro" id="IPR015854">
    <property type="entry name" value="ABC_transpr_LolD-like"/>
</dbReference>
<keyword evidence="3" id="KW-0067">ATP-binding</keyword>
<dbReference type="Gene3D" id="3.40.50.300">
    <property type="entry name" value="P-loop containing nucleotide triphosphate hydrolases"/>
    <property type="match status" value="1"/>
</dbReference>
<evidence type="ECO:0000259" key="4">
    <source>
        <dbReference type="PROSITE" id="PS50893"/>
    </source>
</evidence>
<reference evidence="5 6" key="1">
    <citation type="submission" date="2016-04" db="EMBL/GenBank/DDBJ databases">
        <authorList>
            <person name="Evans L.H."/>
            <person name="Alamgir A."/>
            <person name="Owens N."/>
            <person name="Weber N.D."/>
            <person name="Virtaneva K."/>
            <person name="Barbian K."/>
            <person name="Babar A."/>
            <person name="Rosenke K."/>
        </authorList>
    </citation>
    <scope>NUCLEOTIDE SEQUENCE [LARGE SCALE GENOMIC DNA]</scope>
    <source>
        <strain evidence="5">NIES-2108</strain>
    </source>
</reference>
<organism evidence="5 6">
    <name type="scientific">Nostoc punctiforme NIES-2108</name>
    <dbReference type="NCBI Taxonomy" id="1356359"/>
    <lineage>
        <taxon>Bacteria</taxon>
        <taxon>Bacillati</taxon>
        <taxon>Cyanobacteriota</taxon>
        <taxon>Cyanophyceae</taxon>
        <taxon>Nostocales</taxon>
        <taxon>Nostocaceae</taxon>
        <taxon>Nostoc</taxon>
    </lineage>
</organism>
<sequence>MSQGSIISVQHLNHYFGKGSLRKQVLFDVSLSIQSGEIVILTGPSGSGKTTLLSLMAGLRSVQEGSVKVLGREIYRANNQKLLQLRRQIGYIFQKHNLVPFLTASQNVQMTMELARNMSRKEMCNRAEAILEIVGLNHRIHYYPEQLSEGQKQRVAFARALVTQPKLILADEPTASLDKNSTHTVVEILKECARYQGCSILLITHDNRILDMADRIIHMEDGQLRNDVSAA</sequence>
<dbReference type="GO" id="GO:0016887">
    <property type="term" value="F:ATP hydrolysis activity"/>
    <property type="evidence" value="ECO:0007669"/>
    <property type="project" value="InterPro"/>
</dbReference>
<evidence type="ECO:0000313" key="5">
    <source>
        <dbReference type="EMBL" id="RCJ30654.1"/>
    </source>
</evidence>
<dbReference type="SUPFAM" id="SSF52540">
    <property type="entry name" value="P-loop containing nucleoside triphosphate hydrolases"/>
    <property type="match status" value="1"/>
</dbReference>
<feature type="domain" description="ABC transporter" evidence="4">
    <location>
        <begin position="7"/>
        <end position="231"/>
    </location>
</feature>
<dbReference type="GO" id="GO:0005524">
    <property type="term" value="F:ATP binding"/>
    <property type="evidence" value="ECO:0007669"/>
    <property type="project" value="UniProtKB-KW"/>
</dbReference>
<dbReference type="GO" id="GO:0098796">
    <property type="term" value="C:membrane protein complex"/>
    <property type="evidence" value="ECO:0007669"/>
    <property type="project" value="UniProtKB-ARBA"/>
</dbReference>
<keyword evidence="1" id="KW-0813">Transport</keyword>